<dbReference type="PANTHER" id="PTHR24074">
    <property type="entry name" value="CO-CHAPERONE PROTEIN DJLA"/>
    <property type="match status" value="1"/>
</dbReference>
<evidence type="ECO:0000256" key="1">
    <source>
        <dbReference type="SAM" id="MobiDB-lite"/>
    </source>
</evidence>
<feature type="compositionally biased region" description="Low complexity" evidence="1">
    <location>
        <begin position="249"/>
        <end position="268"/>
    </location>
</feature>
<protein>
    <recommendedName>
        <fullName evidence="2">J domain-containing protein</fullName>
    </recommendedName>
</protein>
<dbReference type="Pfam" id="PF00226">
    <property type="entry name" value="DnaJ"/>
    <property type="match status" value="1"/>
</dbReference>
<dbReference type="RefSeq" id="XP_007780653.1">
    <property type="nucleotide sequence ID" value="XM_007782463.1"/>
</dbReference>
<organism evidence="3 4">
    <name type="scientific">Coniosporium apollinis (strain CBS 100218)</name>
    <name type="common">Rock-inhabiting black yeast</name>
    <dbReference type="NCBI Taxonomy" id="1168221"/>
    <lineage>
        <taxon>Eukaryota</taxon>
        <taxon>Fungi</taxon>
        <taxon>Dikarya</taxon>
        <taxon>Ascomycota</taxon>
        <taxon>Pezizomycotina</taxon>
        <taxon>Dothideomycetes</taxon>
        <taxon>Dothideomycetes incertae sedis</taxon>
        <taxon>Coniosporium</taxon>
    </lineage>
</organism>
<sequence>MVPLPRIRDFEAMLQYFLQRHQQVQAQLARTQQAQTPQTTRSQAQAQQHGIPYVNRLASNLNVTNNGQPAPSNDAQQQRTAVDNQPAASLANSTVSASASVAGMFEPPARTRTNGPPAVEPWIPVNSQPREQARPNPILGAPRAVAGPPTASRASIKQESGPEQSKASASKPGQPTAVTAAAPSFPRPGQGFRIEKNQTRRVTQFGIRFGQASLSLQQFNTQPRPQHQQQQLQQRPHDLRAVRVQTAQPSTGASATAGPATATTPAPARELASRPQVPAAPIVHRLPPRPPTLKFPLSGKALTTHFLAIRKDPYAVLGIHRNATAEQIKQAYRKACMQHHPDKNAEDREGALERFHVVTQAYGVLKEEENRGEYDRKVRMGKGVGGA</sequence>
<dbReference type="InterPro" id="IPR036869">
    <property type="entry name" value="J_dom_sf"/>
</dbReference>
<name>R7YUH8_CONA1</name>
<dbReference type="SUPFAM" id="SSF46565">
    <property type="entry name" value="Chaperone J-domain"/>
    <property type="match status" value="1"/>
</dbReference>
<feature type="region of interest" description="Disordered" evidence="1">
    <location>
        <begin position="29"/>
        <end position="48"/>
    </location>
</feature>
<dbReference type="OrthoDB" id="110024at2759"/>
<dbReference type="Proteomes" id="UP000016924">
    <property type="component" value="Unassembled WGS sequence"/>
</dbReference>
<dbReference type="Gene3D" id="1.10.287.110">
    <property type="entry name" value="DnaJ domain"/>
    <property type="match status" value="1"/>
</dbReference>
<dbReference type="SMART" id="SM00271">
    <property type="entry name" value="DnaJ"/>
    <property type="match status" value="1"/>
</dbReference>
<feature type="region of interest" description="Disordered" evidence="1">
    <location>
        <begin position="106"/>
        <end position="196"/>
    </location>
</feature>
<dbReference type="AlphaFoldDB" id="R7YUH8"/>
<dbReference type="eggNOG" id="KOG0550">
    <property type="taxonomic scope" value="Eukaryota"/>
</dbReference>
<gene>
    <name evidence="3" type="ORF">W97_04574</name>
</gene>
<reference evidence="4" key="1">
    <citation type="submission" date="2012-06" db="EMBL/GenBank/DDBJ databases">
        <title>The genome sequence of Coniosporium apollinis CBS 100218.</title>
        <authorList>
            <consortium name="The Broad Institute Genome Sequencing Platform"/>
            <person name="Cuomo C."/>
            <person name="Gorbushina A."/>
            <person name="Noack S."/>
            <person name="Walker B."/>
            <person name="Young S.K."/>
            <person name="Zeng Q."/>
            <person name="Gargeya S."/>
            <person name="Fitzgerald M."/>
            <person name="Haas B."/>
            <person name="Abouelleil A."/>
            <person name="Alvarado L."/>
            <person name="Arachchi H.M."/>
            <person name="Berlin A.M."/>
            <person name="Chapman S.B."/>
            <person name="Goldberg J."/>
            <person name="Griggs A."/>
            <person name="Gujja S."/>
            <person name="Hansen M."/>
            <person name="Howarth C."/>
            <person name="Imamovic A."/>
            <person name="Larimer J."/>
            <person name="McCowan C."/>
            <person name="Montmayeur A."/>
            <person name="Murphy C."/>
            <person name="Neiman D."/>
            <person name="Pearson M."/>
            <person name="Priest M."/>
            <person name="Roberts A."/>
            <person name="Saif S."/>
            <person name="Shea T."/>
            <person name="Sisk P."/>
            <person name="Sykes S."/>
            <person name="Wortman J."/>
            <person name="Nusbaum C."/>
            <person name="Birren B."/>
        </authorList>
    </citation>
    <scope>NUCLEOTIDE SEQUENCE [LARGE SCALE GENOMIC DNA]</scope>
    <source>
        <strain evidence="4">CBS 100218</strain>
    </source>
</reference>
<dbReference type="PRINTS" id="PR00625">
    <property type="entry name" value="JDOMAIN"/>
</dbReference>
<dbReference type="GeneID" id="19901885"/>
<dbReference type="InterPro" id="IPR050817">
    <property type="entry name" value="DjlA_DnaK_co-chaperone"/>
</dbReference>
<dbReference type="InterPro" id="IPR001623">
    <property type="entry name" value="DnaJ_domain"/>
</dbReference>
<evidence type="ECO:0000259" key="2">
    <source>
        <dbReference type="PROSITE" id="PS50076"/>
    </source>
</evidence>
<dbReference type="EMBL" id="JH767573">
    <property type="protein sequence ID" value="EON65336.1"/>
    <property type="molecule type" value="Genomic_DNA"/>
</dbReference>
<feature type="region of interest" description="Disordered" evidence="1">
    <location>
        <begin position="246"/>
        <end position="270"/>
    </location>
</feature>
<keyword evidence="4" id="KW-1185">Reference proteome</keyword>
<dbReference type="HOGENOM" id="CLU_713747_0_0_1"/>
<dbReference type="STRING" id="1168221.R7YUH8"/>
<proteinExistence type="predicted"/>
<feature type="compositionally biased region" description="Polar residues" evidence="1">
    <location>
        <begin position="152"/>
        <end position="177"/>
    </location>
</feature>
<feature type="region of interest" description="Disordered" evidence="1">
    <location>
        <begin position="61"/>
        <end position="94"/>
    </location>
</feature>
<feature type="domain" description="J" evidence="2">
    <location>
        <begin position="312"/>
        <end position="378"/>
    </location>
</feature>
<dbReference type="CDD" id="cd06257">
    <property type="entry name" value="DnaJ"/>
    <property type="match status" value="1"/>
</dbReference>
<accession>R7YUH8</accession>
<evidence type="ECO:0000313" key="4">
    <source>
        <dbReference type="Proteomes" id="UP000016924"/>
    </source>
</evidence>
<feature type="compositionally biased region" description="Polar residues" evidence="1">
    <location>
        <begin position="61"/>
        <end position="83"/>
    </location>
</feature>
<dbReference type="PROSITE" id="PS50076">
    <property type="entry name" value="DNAJ_2"/>
    <property type="match status" value="1"/>
</dbReference>
<evidence type="ECO:0000313" key="3">
    <source>
        <dbReference type="EMBL" id="EON65336.1"/>
    </source>
</evidence>